<protein>
    <submittedName>
        <fullName evidence="2">Uncharacterized protein</fullName>
    </submittedName>
</protein>
<dbReference type="Proteomes" id="UP000092666">
    <property type="component" value="Unassembled WGS sequence"/>
</dbReference>
<gene>
    <name evidence="2" type="ORF">I316_07827</name>
</gene>
<feature type="compositionally biased region" description="Low complexity" evidence="1">
    <location>
        <begin position="147"/>
        <end position="178"/>
    </location>
</feature>
<feature type="compositionally biased region" description="Pro residues" evidence="1">
    <location>
        <begin position="131"/>
        <end position="146"/>
    </location>
</feature>
<reference evidence="3" key="2">
    <citation type="submission" date="2013-12" db="EMBL/GenBank/DDBJ databases">
        <title>Evolution of pathogenesis and genome organization in the Tremellales.</title>
        <authorList>
            <person name="Cuomo C."/>
            <person name="Litvintseva A."/>
            <person name="Heitman J."/>
            <person name="Chen Y."/>
            <person name="Sun S."/>
            <person name="Springer D."/>
            <person name="Dromer F."/>
            <person name="Young S."/>
            <person name="Zeng Q."/>
            <person name="Chapman S."/>
            <person name="Gujja S."/>
            <person name="Saif S."/>
            <person name="Birren B."/>
        </authorList>
    </citation>
    <scope>NUCLEOTIDE SEQUENCE [LARGE SCALE GENOMIC DNA]</scope>
    <source>
        <strain evidence="3">BCC8398</strain>
    </source>
</reference>
<dbReference type="AlphaFoldDB" id="A0A1B9GHM8"/>
<feature type="region of interest" description="Disordered" evidence="1">
    <location>
        <begin position="768"/>
        <end position="817"/>
    </location>
</feature>
<feature type="compositionally biased region" description="Basic and acidic residues" evidence="1">
    <location>
        <begin position="391"/>
        <end position="400"/>
    </location>
</feature>
<accession>A0A1B9GHM8</accession>
<evidence type="ECO:0000256" key="1">
    <source>
        <dbReference type="SAM" id="MobiDB-lite"/>
    </source>
</evidence>
<feature type="compositionally biased region" description="Pro residues" evidence="1">
    <location>
        <begin position="585"/>
        <end position="595"/>
    </location>
</feature>
<evidence type="ECO:0000313" key="2">
    <source>
        <dbReference type="EMBL" id="OCF30559.1"/>
    </source>
</evidence>
<feature type="compositionally biased region" description="Low complexity" evidence="1">
    <location>
        <begin position="676"/>
        <end position="689"/>
    </location>
</feature>
<keyword evidence="3" id="KW-1185">Reference proteome</keyword>
<feature type="region of interest" description="Disordered" evidence="1">
    <location>
        <begin position="1"/>
        <end position="20"/>
    </location>
</feature>
<feature type="compositionally biased region" description="Polar residues" evidence="1">
    <location>
        <begin position="768"/>
        <end position="793"/>
    </location>
</feature>
<feature type="region of interest" description="Disordered" evidence="1">
    <location>
        <begin position="480"/>
        <end position="747"/>
    </location>
</feature>
<feature type="compositionally biased region" description="Polar residues" evidence="1">
    <location>
        <begin position="534"/>
        <end position="562"/>
    </location>
</feature>
<feature type="compositionally biased region" description="Gly residues" evidence="1">
    <location>
        <begin position="803"/>
        <end position="815"/>
    </location>
</feature>
<dbReference type="EMBL" id="KV700147">
    <property type="protein sequence ID" value="OCF30559.1"/>
    <property type="molecule type" value="Genomic_DNA"/>
</dbReference>
<feature type="compositionally biased region" description="Low complexity" evidence="1">
    <location>
        <begin position="571"/>
        <end position="584"/>
    </location>
</feature>
<dbReference type="OrthoDB" id="2575758at2759"/>
<reference evidence="2 3" key="1">
    <citation type="submission" date="2013-07" db="EMBL/GenBank/DDBJ databases">
        <title>The Genome Sequence of Cryptococcus heveanensis BCC8398.</title>
        <authorList>
            <consortium name="The Broad Institute Genome Sequencing Platform"/>
            <person name="Cuomo C."/>
            <person name="Litvintseva A."/>
            <person name="Chen Y."/>
            <person name="Heitman J."/>
            <person name="Sun S."/>
            <person name="Springer D."/>
            <person name="Dromer F."/>
            <person name="Young S.K."/>
            <person name="Zeng Q."/>
            <person name="Gargeya S."/>
            <person name="Fitzgerald M."/>
            <person name="Abouelleil A."/>
            <person name="Alvarado L."/>
            <person name="Berlin A.M."/>
            <person name="Chapman S.B."/>
            <person name="Dewar J."/>
            <person name="Goldberg J."/>
            <person name="Griggs A."/>
            <person name="Gujja S."/>
            <person name="Hansen M."/>
            <person name="Howarth C."/>
            <person name="Imamovic A."/>
            <person name="Larimer J."/>
            <person name="McCowan C."/>
            <person name="Murphy C."/>
            <person name="Pearson M."/>
            <person name="Priest M."/>
            <person name="Roberts A."/>
            <person name="Saif S."/>
            <person name="Shea T."/>
            <person name="Sykes S."/>
            <person name="Wortman J."/>
            <person name="Nusbaum C."/>
            <person name="Birren B."/>
        </authorList>
    </citation>
    <scope>NUCLEOTIDE SEQUENCE [LARGE SCALE GENOMIC DNA]</scope>
    <source>
        <strain evidence="2 3">BCC8398</strain>
    </source>
</reference>
<name>A0A1B9GHM8_9TREE</name>
<proteinExistence type="predicted"/>
<organism evidence="2 3">
    <name type="scientific">Kwoniella heveanensis BCC8398</name>
    <dbReference type="NCBI Taxonomy" id="1296120"/>
    <lineage>
        <taxon>Eukaryota</taxon>
        <taxon>Fungi</taxon>
        <taxon>Dikarya</taxon>
        <taxon>Basidiomycota</taxon>
        <taxon>Agaricomycotina</taxon>
        <taxon>Tremellomycetes</taxon>
        <taxon>Tremellales</taxon>
        <taxon>Cryptococcaceae</taxon>
        <taxon>Kwoniella</taxon>
    </lineage>
</organism>
<feature type="compositionally biased region" description="Low complexity" evidence="1">
    <location>
        <begin position="608"/>
        <end position="631"/>
    </location>
</feature>
<feature type="region of interest" description="Disordered" evidence="1">
    <location>
        <begin position="94"/>
        <end position="178"/>
    </location>
</feature>
<evidence type="ECO:0000313" key="3">
    <source>
        <dbReference type="Proteomes" id="UP000092666"/>
    </source>
</evidence>
<feature type="region of interest" description="Disordered" evidence="1">
    <location>
        <begin position="347"/>
        <end position="400"/>
    </location>
</feature>
<sequence>MSRPTTTSTNLSRSLSSPTESSFLNNVYLSTSTPDISLSDHYLRSDLRVSAGPSSHLREQTEGVSDTELLRQLSHSDGDDGEYQDLDSTEVRIRGGTKPLRVRKKKGTAVAVRVAQSKPRRRRSTLSFPHSPSPRTPVSPRPPAPRRYPSTTSAKSLKTATSTSALTPASSSLTSPHPHATISRLFLSLPQEQDSLSPTIPHFISHSHSHLPTSNDKGKETMKRQYERFSGSSLHLGLGRFGSYDPVAPGPSPPTSPAPSPTKRAFMIAAAQYAKKPLPNPPSPLTPSRAPRKAAQLLGAGYTAINIPGAGKKKFGGPGVGGSSALNGKHFRPLPNAALTEIERFFGDIPKKPSSRPSTSRSRSKSTSASAKTLAGTGGSKDLQSQMNDRGAGDRNVGEGETVKYRAEDGSMWLDVEEEQEFAWLMSEIFALVPQPLPSPSIVVSHQDDAEDVTVLYESSEGEGEEVRWGMANFTSVLSLPKPKTRYPRQPKQNRSQPHSNSSNGKSGKGIGRAAKGSDNSFLDLHTPLPAATRTKSSRGPLTRPFNVSASFESGETPQNHPWTLRHTRSHSSPTPTSPKLSISPPMPALLPPPRISSKRDGSGGYLTGSSSGSVPSSGSESDLASTLSSSPPRTKIKNRPPPLTLPKIKPSSKLPILTATSPNAKGQGGQGMTRSLTSPPTSSVSQSQRAAAHPRLVPQSVPMRREISNPPYDVQPLPQTHEAPSTPFVRPRAAPKPTAQDLAGLPSMPKVMPIPVPVYQIQHEISEPQSFSEPITPTEVSSGNRKPATQTLMRGGQQVTGTGSGTGAGSGGAKKGWLKRVVRPLAGRV</sequence>
<feature type="compositionally biased region" description="Low complexity" evidence="1">
    <location>
        <begin position="355"/>
        <end position="375"/>
    </location>
</feature>